<protein>
    <submittedName>
        <fullName evidence="1">Uncharacterized protein</fullName>
    </submittedName>
</protein>
<dbReference type="AlphaFoldDB" id="A0AAV4NA37"/>
<comment type="caution">
    <text evidence="1">The sequence shown here is derived from an EMBL/GenBank/DDBJ whole genome shotgun (WGS) entry which is preliminary data.</text>
</comment>
<dbReference type="Proteomes" id="UP001054837">
    <property type="component" value="Unassembled WGS sequence"/>
</dbReference>
<evidence type="ECO:0000313" key="2">
    <source>
        <dbReference type="Proteomes" id="UP001054837"/>
    </source>
</evidence>
<accession>A0AAV4NA37</accession>
<name>A0AAV4NA37_9ARAC</name>
<keyword evidence="2" id="KW-1185">Reference proteome</keyword>
<dbReference type="EMBL" id="BPLQ01001396">
    <property type="protein sequence ID" value="GIX81436.1"/>
    <property type="molecule type" value="Genomic_DNA"/>
</dbReference>
<evidence type="ECO:0000313" key="1">
    <source>
        <dbReference type="EMBL" id="GIX81436.1"/>
    </source>
</evidence>
<reference evidence="1 2" key="1">
    <citation type="submission" date="2021-06" db="EMBL/GenBank/DDBJ databases">
        <title>Caerostris darwini draft genome.</title>
        <authorList>
            <person name="Kono N."/>
            <person name="Arakawa K."/>
        </authorList>
    </citation>
    <scope>NUCLEOTIDE SEQUENCE [LARGE SCALE GENOMIC DNA]</scope>
</reference>
<sequence>MAQTLVLYCRQLNTSQGPNYHPYAAPNYVQIKKKLLLLEVPLSVEPVVYCYSIFNKAHSLSLEFEELNLRSVSLAAPSGDDELHFRIIGSEIMVV</sequence>
<gene>
    <name evidence="1" type="ORF">CDAR_400771</name>
</gene>
<proteinExistence type="predicted"/>
<organism evidence="1 2">
    <name type="scientific">Caerostris darwini</name>
    <dbReference type="NCBI Taxonomy" id="1538125"/>
    <lineage>
        <taxon>Eukaryota</taxon>
        <taxon>Metazoa</taxon>
        <taxon>Ecdysozoa</taxon>
        <taxon>Arthropoda</taxon>
        <taxon>Chelicerata</taxon>
        <taxon>Arachnida</taxon>
        <taxon>Araneae</taxon>
        <taxon>Araneomorphae</taxon>
        <taxon>Entelegynae</taxon>
        <taxon>Araneoidea</taxon>
        <taxon>Araneidae</taxon>
        <taxon>Caerostris</taxon>
    </lineage>
</organism>